<dbReference type="PANTHER" id="PTHR11228">
    <property type="entry name" value="RADICAL SAM DOMAIN PROTEIN"/>
    <property type="match status" value="1"/>
</dbReference>
<keyword evidence="2" id="KW-0949">S-adenosyl-L-methionine</keyword>
<dbReference type="CDD" id="cd21109">
    <property type="entry name" value="SPASM"/>
    <property type="match status" value="1"/>
</dbReference>
<dbReference type="SFLD" id="SFLDS00029">
    <property type="entry name" value="Radical_SAM"/>
    <property type="match status" value="1"/>
</dbReference>
<dbReference type="EMBL" id="CP025704">
    <property type="protein sequence ID" value="AUN99923.1"/>
    <property type="molecule type" value="Genomic_DNA"/>
</dbReference>
<dbReference type="SUPFAM" id="SSF102114">
    <property type="entry name" value="Radical SAM enzymes"/>
    <property type="match status" value="1"/>
</dbReference>
<sequence length="333" mass="38581">MKISLYLYVMLRFLKNPPELKVIVNFLKFQLNKWTKETTLNFHPVSIIISATKRCNFACEFCFVETYMAESPGKEGDLSPEELNKILETDAAKAALRIGFLGGEPFLNKNIFDYIEILHKKRKVTSVVTNSALLKGEMLEKLKVSSLDVLGLSLYDNNREDIRRVATAIKGKKRFWMQSVIDSTTIHHMEDKIRFALDIGCKELIFDNYYPKTKDRMKKVLFEDNAEYKNEEKRLKEKYKGQIYITWVPLIPLEERKVKHCVLPMSYVQLDNVGNIGPCCVRAPAKEFGNIFSPEGWNSPEVISLRESLTNPDKKAHDICRFCQCLNEDLYQL</sequence>
<dbReference type="RefSeq" id="WP_102245212.1">
    <property type="nucleotide sequence ID" value="NZ_CP025704.1"/>
</dbReference>
<dbReference type="GO" id="GO:0046872">
    <property type="term" value="F:metal ion binding"/>
    <property type="evidence" value="ECO:0007669"/>
    <property type="project" value="UniProtKB-KW"/>
</dbReference>
<dbReference type="SFLD" id="SFLDG01067">
    <property type="entry name" value="SPASM/twitch_domain_containing"/>
    <property type="match status" value="1"/>
</dbReference>
<keyword evidence="4" id="KW-0408">Iron</keyword>
<dbReference type="Gene3D" id="3.20.20.70">
    <property type="entry name" value="Aldolase class I"/>
    <property type="match status" value="1"/>
</dbReference>
<dbReference type="AlphaFoldDB" id="A0A2K9NWL9"/>
<evidence type="ECO:0000256" key="1">
    <source>
        <dbReference type="ARBA" id="ARBA00001966"/>
    </source>
</evidence>
<dbReference type="Pfam" id="PF04055">
    <property type="entry name" value="Radical_SAM"/>
    <property type="match status" value="1"/>
</dbReference>
<evidence type="ECO:0000256" key="2">
    <source>
        <dbReference type="ARBA" id="ARBA00022691"/>
    </source>
</evidence>
<evidence type="ECO:0000256" key="5">
    <source>
        <dbReference type="ARBA" id="ARBA00023014"/>
    </source>
</evidence>
<evidence type="ECO:0000313" key="6">
    <source>
        <dbReference type="EMBL" id="AUN99923.1"/>
    </source>
</evidence>
<protein>
    <submittedName>
        <fullName evidence="6">Uncharacterized protein</fullName>
    </submittedName>
</protein>
<evidence type="ECO:0000313" key="7">
    <source>
        <dbReference type="Proteomes" id="UP000235584"/>
    </source>
</evidence>
<keyword evidence="5" id="KW-0411">Iron-sulfur</keyword>
<dbReference type="PROSITE" id="PS51918">
    <property type="entry name" value="RADICAL_SAM"/>
    <property type="match status" value="1"/>
</dbReference>
<evidence type="ECO:0000256" key="4">
    <source>
        <dbReference type="ARBA" id="ARBA00023004"/>
    </source>
</evidence>
<keyword evidence="3" id="KW-0479">Metal-binding</keyword>
<keyword evidence="7" id="KW-1185">Reference proteome</keyword>
<dbReference type="InterPro" id="IPR013785">
    <property type="entry name" value="Aldolase_TIM"/>
</dbReference>
<dbReference type="PANTHER" id="PTHR11228:SF7">
    <property type="entry name" value="PQQA PEPTIDE CYCLASE"/>
    <property type="match status" value="1"/>
</dbReference>
<dbReference type="CDD" id="cd01335">
    <property type="entry name" value="Radical_SAM"/>
    <property type="match status" value="1"/>
</dbReference>
<proteinExistence type="predicted"/>
<comment type="cofactor">
    <cofactor evidence="1">
        <name>[4Fe-4S] cluster</name>
        <dbReference type="ChEBI" id="CHEBI:49883"/>
    </cofactor>
</comment>
<gene>
    <name evidence="6" type="ORF">C0V70_17790</name>
</gene>
<organism evidence="6 7">
    <name type="scientific">Bacteriovorax stolpii</name>
    <name type="common">Bdellovibrio stolpii</name>
    <dbReference type="NCBI Taxonomy" id="960"/>
    <lineage>
        <taxon>Bacteria</taxon>
        <taxon>Pseudomonadati</taxon>
        <taxon>Bdellovibrionota</taxon>
        <taxon>Bacteriovoracia</taxon>
        <taxon>Bacteriovoracales</taxon>
        <taxon>Bacteriovoracaceae</taxon>
        <taxon>Bacteriovorax</taxon>
    </lineage>
</organism>
<dbReference type="GO" id="GO:0003824">
    <property type="term" value="F:catalytic activity"/>
    <property type="evidence" value="ECO:0007669"/>
    <property type="project" value="InterPro"/>
</dbReference>
<dbReference type="Proteomes" id="UP000235584">
    <property type="component" value="Chromosome"/>
</dbReference>
<name>A0A2K9NWL9_BACTC</name>
<dbReference type="KEGG" id="bsto:C0V70_17790"/>
<evidence type="ECO:0000256" key="3">
    <source>
        <dbReference type="ARBA" id="ARBA00022723"/>
    </source>
</evidence>
<dbReference type="InterPro" id="IPR058240">
    <property type="entry name" value="rSAM_sf"/>
</dbReference>
<dbReference type="InterPro" id="IPR050377">
    <property type="entry name" value="Radical_SAM_PqqE_MftC-like"/>
</dbReference>
<reference evidence="6 7" key="1">
    <citation type="submission" date="2018-01" db="EMBL/GenBank/DDBJ databases">
        <title>Complete genome sequence of Bacteriovorax stolpii DSM12778.</title>
        <authorList>
            <person name="Tang B."/>
            <person name="Chang J."/>
        </authorList>
    </citation>
    <scope>NUCLEOTIDE SEQUENCE [LARGE SCALE GENOMIC DNA]</scope>
    <source>
        <strain evidence="6 7">DSM 12778</strain>
    </source>
</reference>
<accession>A0A2K9NWL9</accession>
<dbReference type="InterPro" id="IPR007197">
    <property type="entry name" value="rSAM"/>
</dbReference>
<dbReference type="GO" id="GO:0051536">
    <property type="term" value="F:iron-sulfur cluster binding"/>
    <property type="evidence" value="ECO:0007669"/>
    <property type="project" value="UniProtKB-KW"/>
</dbReference>